<reference evidence="1" key="1">
    <citation type="journal article" date="2023" name="Mol. Phylogenet. Evol.">
        <title>Genome-scale phylogeny and comparative genomics of the fungal order Sordariales.</title>
        <authorList>
            <person name="Hensen N."/>
            <person name="Bonometti L."/>
            <person name="Westerberg I."/>
            <person name="Brannstrom I.O."/>
            <person name="Guillou S."/>
            <person name="Cros-Aarteil S."/>
            <person name="Calhoun S."/>
            <person name="Haridas S."/>
            <person name="Kuo A."/>
            <person name="Mondo S."/>
            <person name="Pangilinan J."/>
            <person name="Riley R."/>
            <person name="LaButti K."/>
            <person name="Andreopoulos B."/>
            <person name="Lipzen A."/>
            <person name="Chen C."/>
            <person name="Yan M."/>
            <person name="Daum C."/>
            <person name="Ng V."/>
            <person name="Clum A."/>
            <person name="Steindorff A."/>
            <person name="Ohm R.A."/>
            <person name="Martin F."/>
            <person name="Silar P."/>
            <person name="Natvig D.O."/>
            <person name="Lalanne C."/>
            <person name="Gautier V."/>
            <person name="Ament-Velasquez S.L."/>
            <person name="Kruys A."/>
            <person name="Hutchinson M.I."/>
            <person name="Powell A.J."/>
            <person name="Barry K."/>
            <person name="Miller A.N."/>
            <person name="Grigoriev I.V."/>
            <person name="Debuchy R."/>
            <person name="Gladieux P."/>
            <person name="Hiltunen Thoren M."/>
            <person name="Johannesson H."/>
        </authorList>
    </citation>
    <scope>NUCLEOTIDE SEQUENCE</scope>
    <source>
        <strain evidence="1">CBS 168.71</strain>
    </source>
</reference>
<dbReference type="AlphaFoldDB" id="A0AAE0HQA2"/>
<evidence type="ECO:0000313" key="2">
    <source>
        <dbReference type="Proteomes" id="UP001278766"/>
    </source>
</evidence>
<dbReference type="RefSeq" id="XP_062664271.1">
    <property type="nucleotide sequence ID" value="XM_062799640.1"/>
</dbReference>
<proteinExistence type="predicted"/>
<evidence type="ECO:0000313" key="1">
    <source>
        <dbReference type="EMBL" id="KAK3300757.1"/>
    </source>
</evidence>
<reference evidence="1" key="2">
    <citation type="submission" date="2023-06" db="EMBL/GenBank/DDBJ databases">
        <authorList>
            <consortium name="Lawrence Berkeley National Laboratory"/>
            <person name="Haridas S."/>
            <person name="Hensen N."/>
            <person name="Bonometti L."/>
            <person name="Westerberg I."/>
            <person name="Brannstrom I.O."/>
            <person name="Guillou S."/>
            <person name="Cros-Aarteil S."/>
            <person name="Calhoun S."/>
            <person name="Kuo A."/>
            <person name="Mondo S."/>
            <person name="Pangilinan J."/>
            <person name="Riley R."/>
            <person name="Labutti K."/>
            <person name="Andreopoulos B."/>
            <person name="Lipzen A."/>
            <person name="Chen C."/>
            <person name="Yanf M."/>
            <person name="Daum C."/>
            <person name="Ng V."/>
            <person name="Clum A."/>
            <person name="Steindorff A."/>
            <person name="Ohm R."/>
            <person name="Martin F."/>
            <person name="Silar P."/>
            <person name="Natvig D."/>
            <person name="Lalanne C."/>
            <person name="Gautier V."/>
            <person name="Ament-Velasquez S.L."/>
            <person name="Kruys A."/>
            <person name="Hutchinson M.I."/>
            <person name="Powell A.J."/>
            <person name="Barry K."/>
            <person name="Miller A.N."/>
            <person name="Grigoriev I.V."/>
            <person name="Debuchy R."/>
            <person name="Gladieux P."/>
            <person name="Thoren M.H."/>
            <person name="Johannesson H."/>
        </authorList>
    </citation>
    <scope>NUCLEOTIDE SEQUENCE</scope>
    <source>
        <strain evidence="1">CBS 168.71</strain>
    </source>
</reference>
<dbReference type="Proteomes" id="UP001278766">
    <property type="component" value="Unassembled WGS sequence"/>
</dbReference>
<name>A0AAE0HQA2_9PEZI</name>
<accession>A0AAE0HQA2</accession>
<protein>
    <submittedName>
        <fullName evidence="1">Uncharacterized protein</fullName>
    </submittedName>
</protein>
<gene>
    <name evidence="1" type="ORF">B0H64DRAFT_22551</name>
</gene>
<organism evidence="1 2">
    <name type="scientific">Chaetomium fimeti</name>
    <dbReference type="NCBI Taxonomy" id="1854472"/>
    <lineage>
        <taxon>Eukaryota</taxon>
        <taxon>Fungi</taxon>
        <taxon>Dikarya</taxon>
        <taxon>Ascomycota</taxon>
        <taxon>Pezizomycotina</taxon>
        <taxon>Sordariomycetes</taxon>
        <taxon>Sordariomycetidae</taxon>
        <taxon>Sordariales</taxon>
        <taxon>Chaetomiaceae</taxon>
        <taxon>Chaetomium</taxon>
    </lineage>
</organism>
<keyword evidence="2" id="KW-1185">Reference proteome</keyword>
<dbReference type="GeneID" id="87836588"/>
<dbReference type="EMBL" id="JAUEPN010000001">
    <property type="protein sequence ID" value="KAK3300757.1"/>
    <property type="molecule type" value="Genomic_DNA"/>
</dbReference>
<comment type="caution">
    <text evidence="1">The sequence shown here is derived from an EMBL/GenBank/DDBJ whole genome shotgun (WGS) entry which is preliminary data.</text>
</comment>
<sequence length="200" mass="21235">MPRSRSTLLSVVRQGVVAGGMEGQSDVICGGGMWLVAVFPHPSSPALLVADPLPASQGGPLAPPSLGVSVDLRWQTARGDVLQASTQFRGPVPLDMHLFSPDTQGYFRWLGGWIQSFLQAFIVSPLHWGDSMGLPLWACFRAPPCPPTDRSGPPTNGGGLVAVAHLICVTAAQCPIVTLPPVNLRWKARSLLRTHAGFEA</sequence>